<dbReference type="InterPro" id="IPR036645">
    <property type="entry name" value="Elafin-like_sf"/>
</dbReference>
<keyword evidence="4" id="KW-0646">Protease inhibitor</keyword>
<keyword evidence="2" id="KW-0964">Secreted</keyword>
<dbReference type="PROSITE" id="PS51390">
    <property type="entry name" value="WAP"/>
    <property type="match status" value="2"/>
</dbReference>
<reference evidence="12" key="1">
    <citation type="submission" date="2025-08" db="UniProtKB">
        <authorList>
            <consortium name="RefSeq"/>
        </authorList>
    </citation>
    <scope>IDENTIFICATION</scope>
    <source>
        <tissue evidence="12">Liver</tissue>
    </source>
</reference>
<organism evidence="11 12">
    <name type="scientific">Mesocricetus auratus</name>
    <name type="common">Golden hamster</name>
    <dbReference type="NCBI Taxonomy" id="10036"/>
    <lineage>
        <taxon>Eukaryota</taxon>
        <taxon>Metazoa</taxon>
        <taxon>Chordata</taxon>
        <taxon>Craniata</taxon>
        <taxon>Vertebrata</taxon>
        <taxon>Euteleostomi</taxon>
        <taxon>Mammalia</taxon>
        <taxon>Eutheria</taxon>
        <taxon>Euarchontoglires</taxon>
        <taxon>Glires</taxon>
        <taxon>Rodentia</taxon>
        <taxon>Myomorpha</taxon>
        <taxon>Muroidea</taxon>
        <taxon>Cricetidae</taxon>
        <taxon>Cricetinae</taxon>
        <taxon>Mesocricetus</taxon>
    </lineage>
</organism>
<keyword evidence="3" id="KW-0929">Antimicrobial</keyword>
<dbReference type="PANTHER" id="PTHR19441:SF44">
    <property type="entry name" value="ANTILEUKOPROTEINASE"/>
    <property type="match status" value="1"/>
</dbReference>
<proteinExistence type="predicted"/>
<keyword evidence="9" id="KW-0472">Membrane</keyword>
<keyword evidence="5" id="KW-0732">Signal</keyword>
<dbReference type="Proteomes" id="UP000886700">
    <property type="component" value="Unplaced"/>
</dbReference>
<dbReference type="PANTHER" id="PTHR19441">
    <property type="entry name" value="WHEY ACDIC PROTEIN WAP"/>
    <property type="match status" value="1"/>
</dbReference>
<accession>A0ABM2WDJ6</accession>
<feature type="domain" description="WAP" evidence="10">
    <location>
        <begin position="116"/>
        <end position="164"/>
    </location>
</feature>
<evidence type="ECO:0000259" key="10">
    <source>
        <dbReference type="PROSITE" id="PS51390"/>
    </source>
</evidence>
<dbReference type="CDD" id="cd00199">
    <property type="entry name" value="WAP"/>
    <property type="match status" value="1"/>
</dbReference>
<keyword evidence="9" id="KW-0812">Transmembrane</keyword>
<dbReference type="InterPro" id="IPR008197">
    <property type="entry name" value="WAP_dom"/>
</dbReference>
<protein>
    <submittedName>
        <fullName evidence="12">Antileukoproteinase-like</fullName>
    </submittedName>
</protein>
<dbReference type="Gene3D" id="4.10.75.10">
    <property type="entry name" value="Elafin-like"/>
    <property type="match status" value="2"/>
</dbReference>
<evidence type="ECO:0000256" key="5">
    <source>
        <dbReference type="ARBA" id="ARBA00022729"/>
    </source>
</evidence>
<comment type="subcellular location">
    <subcellularLocation>
        <location evidence="1">Secreted</location>
    </subcellularLocation>
</comment>
<dbReference type="InterPro" id="IPR050514">
    <property type="entry name" value="WAP_four-disulfide_core"/>
</dbReference>
<evidence type="ECO:0000256" key="8">
    <source>
        <dbReference type="SAM" id="MobiDB-lite"/>
    </source>
</evidence>
<evidence type="ECO:0000256" key="1">
    <source>
        <dbReference type="ARBA" id="ARBA00004613"/>
    </source>
</evidence>
<gene>
    <name evidence="12" type="primary">LOC121134510</name>
</gene>
<sequence length="164" mass="18080">MWEGQIHSTAATPSGKDTNSDAWDWSSEHSAFTMKSSGFFPFMVLLALGILAFWTVEGGKNDSIKIGACPSRKPGNCLRKEKQECNSDWQCPGNLRCCQSHCGNRCVSPIPISRRARRKPGKCPVVKGQCMMLNPPNKCDRDSQCEGNYKCCLGMCGKLCVLPQ</sequence>
<dbReference type="SUPFAM" id="SSF57256">
    <property type="entry name" value="Elafin-like"/>
    <property type="match status" value="2"/>
</dbReference>
<evidence type="ECO:0000256" key="7">
    <source>
        <dbReference type="ARBA" id="ARBA00023157"/>
    </source>
</evidence>
<dbReference type="GeneID" id="121134510"/>
<name>A0ABM2WDJ6_MESAU</name>
<dbReference type="PRINTS" id="PR00003">
    <property type="entry name" value="4DISULPHCORE"/>
</dbReference>
<keyword evidence="7" id="KW-1015">Disulfide bond</keyword>
<dbReference type="Pfam" id="PF00095">
    <property type="entry name" value="WAP"/>
    <property type="match status" value="2"/>
</dbReference>
<evidence type="ECO:0000313" key="12">
    <source>
        <dbReference type="RefSeq" id="XP_040588871.1"/>
    </source>
</evidence>
<dbReference type="RefSeq" id="XP_040588871.1">
    <property type="nucleotide sequence ID" value="XM_040732937.1"/>
</dbReference>
<keyword evidence="6" id="KW-0044">Antibiotic</keyword>
<evidence type="ECO:0000256" key="9">
    <source>
        <dbReference type="SAM" id="Phobius"/>
    </source>
</evidence>
<evidence type="ECO:0000256" key="2">
    <source>
        <dbReference type="ARBA" id="ARBA00022525"/>
    </source>
</evidence>
<keyword evidence="9" id="KW-1133">Transmembrane helix</keyword>
<evidence type="ECO:0000256" key="4">
    <source>
        <dbReference type="ARBA" id="ARBA00022690"/>
    </source>
</evidence>
<evidence type="ECO:0000256" key="3">
    <source>
        <dbReference type="ARBA" id="ARBA00022529"/>
    </source>
</evidence>
<evidence type="ECO:0000256" key="6">
    <source>
        <dbReference type="ARBA" id="ARBA00023022"/>
    </source>
</evidence>
<evidence type="ECO:0000313" key="11">
    <source>
        <dbReference type="Proteomes" id="UP000886700"/>
    </source>
</evidence>
<keyword evidence="11" id="KW-1185">Reference proteome</keyword>
<dbReference type="SMART" id="SM00217">
    <property type="entry name" value="WAP"/>
    <property type="match status" value="2"/>
</dbReference>
<feature type="transmembrane region" description="Helical" evidence="9">
    <location>
        <begin position="38"/>
        <end position="56"/>
    </location>
</feature>
<feature type="domain" description="WAP" evidence="10">
    <location>
        <begin position="62"/>
        <end position="110"/>
    </location>
</feature>
<feature type="region of interest" description="Disordered" evidence="8">
    <location>
        <begin position="1"/>
        <end position="21"/>
    </location>
</feature>